<keyword evidence="3" id="KW-1185">Reference proteome</keyword>
<name>A0ABW0K6N2_9BACL</name>
<evidence type="ECO:0000313" key="2">
    <source>
        <dbReference type="EMBL" id="MFC5448894.1"/>
    </source>
</evidence>
<dbReference type="RefSeq" id="WP_270878733.1">
    <property type="nucleotide sequence ID" value="NZ_JAQFVF010000021.1"/>
</dbReference>
<evidence type="ECO:0000256" key="1">
    <source>
        <dbReference type="SAM" id="MobiDB-lite"/>
    </source>
</evidence>
<reference evidence="3" key="1">
    <citation type="journal article" date="2019" name="Int. J. Syst. Evol. Microbiol.">
        <title>The Global Catalogue of Microorganisms (GCM) 10K type strain sequencing project: providing services to taxonomists for standard genome sequencing and annotation.</title>
        <authorList>
            <consortium name="The Broad Institute Genomics Platform"/>
            <consortium name="The Broad Institute Genome Sequencing Center for Infectious Disease"/>
            <person name="Wu L."/>
            <person name="Ma J."/>
        </authorList>
    </citation>
    <scope>NUCLEOTIDE SEQUENCE [LARGE SCALE GENOMIC DNA]</scope>
    <source>
        <strain evidence="3">KACC 11904</strain>
    </source>
</reference>
<comment type="caution">
    <text evidence="2">The sequence shown here is derived from an EMBL/GenBank/DDBJ whole genome shotgun (WGS) entry which is preliminary data.</text>
</comment>
<organism evidence="2 3">
    <name type="scientific">Paenibacillus aestuarii</name>
    <dbReference type="NCBI Taxonomy" id="516965"/>
    <lineage>
        <taxon>Bacteria</taxon>
        <taxon>Bacillati</taxon>
        <taxon>Bacillota</taxon>
        <taxon>Bacilli</taxon>
        <taxon>Bacillales</taxon>
        <taxon>Paenibacillaceae</taxon>
        <taxon>Paenibacillus</taxon>
    </lineage>
</organism>
<dbReference type="EMBL" id="JBHSMJ010000012">
    <property type="protein sequence ID" value="MFC5448894.1"/>
    <property type="molecule type" value="Genomic_DNA"/>
</dbReference>
<sequence>MLHPFMGIEDWERVGMSVEQSARKLQRIGYVDRQLMRIEAGHMAARPEYEVKGALARLAWQDADHHDQIRKRIKQLRMSTVAFDKCPDAALEALTVRVLDSETTLNLLTALFEVVKPAQIAVIRTYMQQAQPLVDEPTLHMLKHQLIDREEQLVWGRQALAHFAGIATASEQADASRWKTYLQALLAAAGGIDGSAERVPLDPAFVVEARPFALPFVSTRDSRFRSQVVKFQDLPFEDNDEGRFLQMMLSRYFEMSPAEGIAYVHFATEGKPWDFYLDTARHMWDEVRHSWFGEAALRAKGYDVYQFANWTGWYDMTAQLYEGSEAYSHLTIAIEKAAMKYPPGKREEWEFCRDRAKDPLMTTFQDFDWADEVVHAGFGQRWLIDDVHGGDVRAAQEEAERTVQKRAAYMAAHARGEQGAGEYGGRGERSLPGGFAGNY</sequence>
<gene>
    <name evidence="2" type="ORF">ACFPOG_11505</name>
</gene>
<feature type="region of interest" description="Disordered" evidence="1">
    <location>
        <begin position="417"/>
        <end position="439"/>
    </location>
</feature>
<dbReference type="Proteomes" id="UP001596044">
    <property type="component" value="Unassembled WGS sequence"/>
</dbReference>
<proteinExistence type="predicted"/>
<evidence type="ECO:0000313" key="3">
    <source>
        <dbReference type="Proteomes" id="UP001596044"/>
    </source>
</evidence>
<accession>A0ABW0K6N2</accession>
<evidence type="ECO:0008006" key="4">
    <source>
        <dbReference type="Google" id="ProtNLM"/>
    </source>
</evidence>
<protein>
    <recommendedName>
        <fullName evidence="4">DUF455 family protein</fullName>
    </recommendedName>
</protein>